<feature type="transmembrane region" description="Helical" evidence="5">
    <location>
        <begin position="47"/>
        <end position="71"/>
    </location>
</feature>
<protein>
    <recommendedName>
        <fullName evidence="8">DUF4870 domain-containing protein</fullName>
    </recommendedName>
</protein>
<accession>A0A060M4V7</accession>
<evidence type="ECO:0000256" key="4">
    <source>
        <dbReference type="ARBA" id="ARBA00023136"/>
    </source>
</evidence>
<feature type="transmembrane region" description="Helical" evidence="5">
    <location>
        <begin position="92"/>
        <end position="125"/>
    </location>
</feature>
<dbReference type="HOGENOM" id="CLU_104196_0_1_9"/>
<sequence length="147" mass="17168">MIEHSLETMFFLKPKKVVDRIQSKGVEPMRDNDIIDYREEKEPDGRVAVTLLYVLSFFAPILAPLLIWLLLKRESDFVDFHGKQYFNFFLSYTIYSLIGSILIFVVIGFIILPIVWLLGIIFTIVAAVKSYYGEYYVIPLSIQFFKP</sequence>
<evidence type="ECO:0000256" key="3">
    <source>
        <dbReference type="ARBA" id="ARBA00022989"/>
    </source>
</evidence>
<organism evidence="6 7">
    <name type="scientific">Shouchella lehensis G1</name>
    <dbReference type="NCBI Taxonomy" id="1246626"/>
    <lineage>
        <taxon>Bacteria</taxon>
        <taxon>Bacillati</taxon>
        <taxon>Bacillota</taxon>
        <taxon>Bacilli</taxon>
        <taxon>Bacillales</taxon>
        <taxon>Bacillaceae</taxon>
        <taxon>Shouchella</taxon>
    </lineage>
</organism>
<evidence type="ECO:0000256" key="2">
    <source>
        <dbReference type="ARBA" id="ARBA00022692"/>
    </source>
</evidence>
<reference evidence="6 7" key="1">
    <citation type="journal article" date="2014" name="Gene">
        <title>A comparative genomic analysis of the alkalitolerant soil bacterium Bacillus lehensis G1.</title>
        <authorList>
            <person name="Noor Y.M."/>
            <person name="Samsulrizal N.H."/>
            <person name="Jema'on N.A."/>
            <person name="Low K.O."/>
            <person name="Ramli A.N."/>
            <person name="Alias N.I."/>
            <person name="Damis S.I."/>
            <person name="Fuzi S.F."/>
            <person name="Isa M.N."/>
            <person name="Murad A.M."/>
            <person name="Raih M.F."/>
            <person name="Bakar F.D."/>
            <person name="Najimudin N."/>
            <person name="Mahadi N.M."/>
            <person name="Illias R.M."/>
        </authorList>
    </citation>
    <scope>NUCLEOTIDE SEQUENCE [LARGE SCALE GENOMIC DNA]</scope>
    <source>
        <strain evidence="6 7">G1</strain>
    </source>
</reference>
<evidence type="ECO:0000313" key="6">
    <source>
        <dbReference type="EMBL" id="AIC95568.1"/>
    </source>
</evidence>
<name>A0A060M4V7_9BACI</name>
<dbReference type="Pfam" id="PF09685">
    <property type="entry name" value="MamF_MmsF"/>
    <property type="match status" value="1"/>
</dbReference>
<dbReference type="PATRIC" id="fig|1246626.3.peg.2995"/>
<dbReference type="EMBL" id="CP003923">
    <property type="protein sequence ID" value="AIC95568.1"/>
    <property type="molecule type" value="Genomic_DNA"/>
</dbReference>
<evidence type="ECO:0000313" key="7">
    <source>
        <dbReference type="Proteomes" id="UP000027142"/>
    </source>
</evidence>
<keyword evidence="3 5" id="KW-1133">Transmembrane helix</keyword>
<evidence type="ECO:0000256" key="1">
    <source>
        <dbReference type="ARBA" id="ARBA00004141"/>
    </source>
</evidence>
<dbReference type="InterPro" id="IPR019109">
    <property type="entry name" value="MamF_MmsF"/>
</dbReference>
<dbReference type="eggNOG" id="COG3296">
    <property type="taxonomic scope" value="Bacteria"/>
</dbReference>
<dbReference type="Proteomes" id="UP000027142">
    <property type="component" value="Chromosome"/>
</dbReference>
<proteinExistence type="predicted"/>
<comment type="subcellular location">
    <subcellularLocation>
        <location evidence="1">Membrane</location>
        <topology evidence="1">Multi-pass membrane protein</topology>
    </subcellularLocation>
</comment>
<dbReference type="KEGG" id="ble:BleG1_3004"/>
<dbReference type="AlphaFoldDB" id="A0A060M4V7"/>
<evidence type="ECO:0000256" key="5">
    <source>
        <dbReference type="SAM" id="Phobius"/>
    </source>
</evidence>
<dbReference type="STRING" id="1246626.BleG1_3004"/>
<evidence type="ECO:0008006" key="8">
    <source>
        <dbReference type="Google" id="ProtNLM"/>
    </source>
</evidence>
<keyword evidence="4 5" id="KW-0472">Membrane</keyword>
<keyword evidence="7" id="KW-1185">Reference proteome</keyword>
<gene>
    <name evidence="6" type="ORF">BleG1_3004</name>
</gene>
<keyword evidence="2 5" id="KW-0812">Transmembrane</keyword>
<dbReference type="RefSeq" id="WP_307188695.1">
    <property type="nucleotide sequence ID" value="NZ_CP003923.1"/>
</dbReference>